<accession>A0A396IJ85</accession>
<proteinExistence type="predicted"/>
<evidence type="ECO:0000313" key="2">
    <source>
        <dbReference type="EMBL" id="RHN65679.1"/>
    </source>
</evidence>
<gene>
    <name evidence="2" type="ORF">MtrunA17_Chr3g0082581</name>
</gene>
<organism evidence="2">
    <name type="scientific">Medicago truncatula</name>
    <name type="common">Barrel medic</name>
    <name type="synonym">Medicago tribuloides</name>
    <dbReference type="NCBI Taxonomy" id="3880"/>
    <lineage>
        <taxon>Eukaryota</taxon>
        <taxon>Viridiplantae</taxon>
        <taxon>Streptophyta</taxon>
        <taxon>Embryophyta</taxon>
        <taxon>Tracheophyta</taxon>
        <taxon>Spermatophyta</taxon>
        <taxon>Magnoliopsida</taxon>
        <taxon>eudicotyledons</taxon>
        <taxon>Gunneridae</taxon>
        <taxon>Pentapetalae</taxon>
        <taxon>rosids</taxon>
        <taxon>fabids</taxon>
        <taxon>Fabales</taxon>
        <taxon>Fabaceae</taxon>
        <taxon>Papilionoideae</taxon>
        <taxon>50 kb inversion clade</taxon>
        <taxon>NPAAA clade</taxon>
        <taxon>Hologalegina</taxon>
        <taxon>IRL clade</taxon>
        <taxon>Trifolieae</taxon>
        <taxon>Medicago</taxon>
    </lineage>
</organism>
<dbReference type="Gramene" id="rna13551">
    <property type="protein sequence ID" value="RHN65679.1"/>
    <property type="gene ID" value="gene13551"/>
</dbReference>
<dbReference type="EMBL" id="PSQE01000003">
    <property type="protein sequence ID" value="RHN65679.1"/>
    <property type="molecule type" value="Genomic_DNA"/>
</dbReference>
<dbReference type="Proteomes" id="UP000265566">
    <property type="component" value="Chromosome 3"/>
</dbReference>
<keyword evidence="1" id="KW-0732">Signal</keyword>
<comment type="caution">
    <text evidence="2">The sequence shown here is derived from an EMBL/GenBank/DDBJ whole genome shotgun (WGS) entry which is preliminary data.</text>
</comment>
<evidence type="ECO:0008006" key="3">
    <source>
        <dbReference type="Google" id="ProtNLM"/>
    </source>
</evidence>
<sequence>MTNTKVLVTLLCVFFLKIWMPNHHLQTMNPIHNKLLSFILS</sequence>
<dbReference type="AlphaFoldDB" id="A0A396IJ85"/>
<name>A0A396IJ85_MEDTR</name>
<feature type="chain" id="PRO_5017200113" description="Transmembrane protein" evidence="1">
    <location>
        <begin position="25"/>
        <end position="41"/>
    </location>
</feature>
<protein>
    <recommendedName>
        <fullName evidence="3">Transmembrane protein</fullName>
    </recommendedName>
</protein>
<reference evidence="2" key="1">
    <citation type="journal article" date="2018" name="Nat. Plants">
        <title>Whole-genome landscape of Medicago truncatula symbiotic genes.</title>
        <authorList>
            <person name="Pecrix Y."/>
            <person name="Gamas P."/>
            <person name="Carrere S."/>
        </authorList>
    </citation>
    <scope>NUCLEOTIDE SEQUENCE</scope>
    <source>
        <tissue evidence="2">Leaves</tissue>
    </source>
</reference>
<feature type="signal peptide" evidence="1">
    <location>
        <begin position="1"/>
        <end position="24"/>
    </location>
</feature>
<evidence type="ECO:0000256" key="1">
    <source>
        <dbReference type="SAM" id="SignalP"/>
    </source>
</evidence>